<reference evidence="2" key="1">
    <citation type="journal article" date="2014" name="Front. Microbiol.">
        <title>High frequency of phylogenetically diverse reductive dehalogenase-homologous genes in deep subseafloor sedimentary metagenomes.</title>
        <authorList>
            <person name="Kawai M."/>
            <person name="Futagami T."/>
            <person name="Toyoda A."/>
            <person name="Takaki Y."/>
            <person name="Nishi S."/>
            <person name="Hori S."/>
            <person name="Arai W."/>
            <person name="Tsubouchi T."/>
            <person name="Morono Y."/>
            <person name="Uchiyama I."/>
            <person name="Ito T."/>
            <person name="Fujiyama A."/>
            <person name="Inagaki F."/>
            <person name="Takami H."/>
        </authorList>
    </citation>
    <scope>NUCLEOTIDE SEQUENCE</scope>
    <source>
        <strain evidence="2">Expedition CK06-06</strain>
    </source>
</reference>
<sequence length="175" mass="19356">MAKSGAIQRWANATRTGKTPEDWKAPDSASLEHILTEEPVFYRHNAILREVEIRLSAHSFSMQMEVAAIEGDLSEKRKRWLNAFIDEASEVWPLVRFTMASDERSLVAEVNLTGAPHPAIVALIGPSLDSFRWIVKGLVETAEFITSPEIESGIINSFLPSGPAVQAVNTNKITN</sequence>
<evidence type="ECO:0000313" key="2">
    <source>
        <dbReference type="EMBL" id="GAH10371.1"/>
    </source>
</evidence>
<proteinExistence type="predicted"/>
<evidence type="ECO:0000256" key="1">
    <source>
        <dbReference type="SAM" id="MobiDB-lite"/>
    </source>
</evidence>
<feature type="region of interest" description="Disordered" evidence="1">
    <location>
        <begin position="1"/>
        <end position="25"/>
    </location>
</feature>
<comment type="caution">
    <text evidence="2">The sequence shown here is derived from an EMBL/GenBank/DDBJ whole genome shotgun (WGS) entry which is preliminary data.</text>
</comment>
<organism evidence="2">
    <name type="scientific">marine sediment metagenome</name>
    <dbReference type="NCBI Taxonomy" id="412755"/>
    <lineage>
        <taxon>unclassified sequences</taxon>
        <taxon>metagenomes</taxon>
        <taxon>ecological metagenomes</taxon>
    </lineage>
</organism>
<dbReference type="AlphaFoldDB" id="X1CPN5"/>
<dbReference type="EMBL" id="BART01029752">
    <property type="protein sequence ID" value="GAH10371.1"/>
    <property type="molecule type" value="Genomic_DNA"/>
</dbReference>
<name>X1CPN5_9ZZZZ</name>
<gene>
    <name evidence="2" type="ORF">S01H4_52131</name>
</gene>
<accession>X1CPN5</accession>
<evidence type="ECO:0008006" key="3">
    <source>
        <dbReference type="Google" id="ProtNLM"/>
    </source>
</evidence>
<protein>
    <recommendedName>
        <fullName evidence="3">YbjN domain-containing protein</fullName>
    </recommendedName>
</protein>